<evidence type="ECO:0000313" key="10">
    <source>
        <dbReference type="Proteomes" id="UP000019147"/>
    </source>
</evidence>
<keyword evidence="4 7" id="KW-0028">Amino-acid biosynthesis</keyword>
<dbReference type="PROSITE" id="PS00788">
    <property type="entry name" value="CHORISMATE_SYNTHASE_2"/>
    <property type="match status" value="1"/>
</dbReference>
<reference evidence="9 10" key="1">
    <citation type="journal article" date="2014" name="Syst. Appl. Microbiol.">
        <title>Evidence for the existence of two new members of the family Chlamydiaceae and proposal of Chlamydia avium sp. nov. and Chlamydia gallinacea sp. nov.</title>
        <authorList>
            <person name="Sachse K."/>
            <person name="Laroucau K."/>
            <person name="Riege K."/>
            <person name="Wehner S."/>
            <person name="Dilcher M."/>
            <person name="Creasy H.H."/>
            <person name="Weidmann M."/>
            <person name="Myers G."/>
            <person name="Vorimore F."/>
            <person name="Vicari N."/>
            <person name="Magnino S."/>
            <person name="Liebler-Tenorio E."/>
            <person name="Ruettger A."/>
            <person name="Bavoil P.M."/>
            <person name="Hufert F.T."/>
            <person name="Rossello-Mora R."/>
            <person name="Marz M."/>
        </authorList>
    </citation>
    <scope>NUCLEOTIDE SEQUENCE [LARGE SCALE GENOMIC DNA]</scope>
    <source>
        <strain evidence="9 10">08-1274/3</strain>
    </source>
</reference>
<dbReference type="Gene3D" id="3.60.150.10">
    <property type="entry name" value="Chorismate synthase AroC"/>
    <property type="match status" value="1"/>
</dbReference>
<evidence type="ECO:0000256" key="2">
    <source>
        <dbReference type="ARBA" id="ARBA00008014"/>
    </source>
</evidence>
<evidence type="ECO:0000313" key="9">
    <source>
        <dbReference type="EMBL" id="ANG65804.1"/>
    </source>
</evidence>
<keyword evidence="7" id="KW-0521">NADP</keyword>
<evidence type="ECO:0000256" key="6">
    <source>
        <dbReference type="ARBA" id="ARBA00023239"/>
    </source>
</evidence>
<dbReference type="eggNOG" id="COG0082">
    <property type="taxonomic scope" value="Bacteria"/>
</dbReference>
<dbReference type="GO" id="GO:0009423">
    <property type="term" value="P:chorismate biosynthetic process"/>
    <property type="evidence" value="ECO:0007669"/>
    <property type="project" value="UniProtKB-UniRule"/>
</dbReference>
<dbReference type="PROSITE" id="PS00787">
    <property type="entry name" value="CHORISMATE_SYNTHASE_1"/>
    <property type="match status" value="1"/>
</dbReference>
<dbReference type="STRING" id="1143323.M787_000475"/>
<dbReference type="InterPro" id="IPR020541">
    <property type="entry name" value="Chorismate_synthase_CS"/>
</dbReference>
<dbReference type="RefSeq" id="WP_021828508.1">
    <property type="nucleotide sequence ID" value="NZ_CP015840.1"/>
</dbReference>
<dbReference type="SUPFAM" id="SSF103263">
    <property type="entry name" value="Chorismate synthase, AroC"/>
    <property type="match status" value="1"/>
</dbReference>
<dbReference type="Proteomes" id="UP000019147">
    <property type="component" value="Chromosome"/>
</dbReference>
<dbReference type="PROSITE" id="PS00789">
    <property type="entry name" value="CHORISMATE_SYNTHASE_3"/>
    <property type="match status" value="1"/>
</dbReference>
<comment type="catalytic activity">
    <reaction evidence="7 8">
        <text>5-O-(1-carboxyvinyl)-3-phosphoshikimate = chorismate + phosphate</text>
        <dbReference type="Rhea" id="RHEA:21020"/>
        <dbReference type="ChEBI" id="CHEBI:29748"/>
        <dbReference type="ChEBI" id="CHEBI:43474"/>
        <dbReference type="ChEBI" id="CHEBI:57701"/>
        <dbReference type="EC" id="4.2.3.5"/>
    </reaction>
</comment>
<keyword evidence="7" id="KW-0285">Flavoprotein</keyword>
<keyword evidence="6 7" id="KW-0456">Lyase</keyword>
<dbReference type="HAMAP" id="MF_00300">
    <property type="entry name" value="Chorismate_synth"/>
    <property type="match status" value="1"/>
</dbReference>
<feature type="binding site" evidence="7">
    <location>
        <position position="283"/>
    </location>
    <ligand>
        <name>FMN</name>
        <dbReference type="ChEBI" id="CHEBI:58210"/>
    </ligand>
</feature>
<feature type="binding site" evidence="7">
    <location>
        <begin position="123"/>
        <end position="125"/>
    </location>
    <ligand>
        <name>FMN</name>
        <dbReference type="ChEBI" id="CHEBI:58210"/>
    </ligand>
</feature>
<dbReference type="GO" id="GO:0005829">
    <property type="term" value="C:cytosol"/>
    <property type="evidence" value="ECO:0007669"/>
    <property type="project" value="TreeGrafter"/>
</dbReference>
<gene>
    <name evidence="7" type="primary">aroC</name>
    <name evidence="9" type="ORF">M787_000475</name>
</gene>
<dbReference type="CDD" id="cd07304">
    <property type="entry name" value="Chorismate_synthase"/>
    <property type="match status" value="1"/>
</dbReference>
<evidence type="ECO:0000256" key="5">
    <source>
        <dbReference type="ARBA" id="ARBA00023141"/>
    </source>
</evidence>
<dbReference type="InterPro" id="IPR035904">
    <property type="entry name" value="Chorismate_synth_AroC_sf"/>
</dbReference>
<keyword evidence="7" id="KW-0288">FMN</keyword>
<dbReference type="EC" id="4.2.3.5" evidence="3 7"/>
<dbReference type="UniPathway" id="UPA00053">
    <property type="reaction ID" value="UER00090"/>
</dbReference>
<comment type="similarity">
    <text evidence="2 7 8">Belongs to the chorismate synthase family.</text>
</comment>
<evidence type="ECO:0000256" key="4">
    <source>
        <dbReference type="ARBA" id="ARBA00022605"/>
    </source>
</evidence>
<dbReference type="NCBIfam" id="NF003793">
    <property type="entry name" value="PRK05382.1"/>
    <property type="match status" value="1"/>
</dbReference>
<protein>
    <recommendedName>
        <fullName evidence="3 7">Chorismate synthase</fullName>
        <shortName evidence="7">CS</shortName>
        <ecNumber evidence="3 7">4.2.3.5</ecNumber>
    </recommendedName>
    <alternativeName>
        <fullName evidence="7">5-enolpyruvylshikimate-3-phosphate phospholyase</fullName>
    </alternativeName>
</protein>
<comment type="cofactor">
    <cofactor evidence="7 8">
        <name>FMNH2</name>
        <dbReference type="ChEBI" id="CHEBI:57618"/>
    </cofactor>
    <text evidence="7 8">Reduced FMN (FMNH(2)).</text>
</comment>
<dbReference type="OrthoDB" id="9771806at2"/>
<evidence type="ECO:0000256" key="1">
    <source>
        <dbReference type="ARBA" id="ARBA00005044"/>
    </source>
</evidence>
<evidence type="ECO:0000256" key="7">
    <source>
        <dbReference type="HAMAP-Rule" id="MF_00300"/>
    </source>
</evidence>
<accession>A0A173DXZ6</accession>
<evidence type="ECO:0000256" key="8">
    <source>
        <dbReference type="RuleBase" id="RU000605"/>
    </source>
</evidence>
<dbReference type="Pfam" id="PF01264">
    <property type="entry name" value="Chorismate_synt"/>
    <property type="match status" value="1"/>
</dbReference>
<dbReference type="GO" id="GO:0004107">
    <property type="term" value="F:chorismate synthase activity"/>
    <property type="evidence" value="ECO:0007669"/>
    <property type="project" value="UniProtKB-UniRule"/>
</dbReference>
<proteinExistence type="inferred from homology"/>
<feature type="binding site" evidence="7">
    <location>
        <position position="326"/>
    </location>
    <ligand>
        <name>FMN</name>
        <dbReference type="ChEBI" id="CHEBI:58210"/>
    </ligand>
</feature>
<dbReference type="PIRSF" id="PIRSF001456">
    <property type="entry name" value="Chorismate_synth"/>
    <property type="match status" value="1"/>
</dbReference>
<sequence length="359" mass="38635">MKNRFGSIFSITTWGESHGPSIGVVIDGCPAGIRLDSEDFIPAMARRSPGKPYTSQRQETDKVHILSGVYQGKTTGTPISLQIFNIDVNSSPYQQQKDCYRPGHGQYAYEKKYGIVNPLGGGRSSARETACRVAGGVVAAKLLAHYDIFSLAFLSKIGPLVVEGYPKFSKEFAHKIYQSPYFSPLANQDIQEILINIQEKKDSLGGIVSFITSPIHESLGEPIFYKIQAVLASALMSIPAAKGFEIGLGFSSADMTGSEYTDPLISSSGHITLSSNHCGGSLGGITVGAPLQGRVAFKPTSSIQIPCPTVTKTGKPTYYATPKEGRHDPCVAIRAVPVVEAMINLVLADLFLQQRCSKL</sequence>
<dbReference type="GO" id="GO:0008652">
    <property type="term" value="P:amino acid biosynthetic process"/>
    <property type="evidence" value="ECO:0007669"/>
    <property type="project" value="UniProtKB-KW"/>
</dbReference>
<dbReference type="KEGG" id="cgz:M787_000475"/>
<comment type="caution">
    <text evidence="7">Lacks conserved residue(s) required for the propagation of feature annotation.</text>
</comment>
<keyword evidence="5 7" id="KW-0057">Aromatic amino acid biosynthesis</keyword>
<evidence type="ECO:0000256" key="3">
    <source>
        <dbReference type="ARBA" id="ARBA00013036"/>
    </source>
</evidence>
<organism evidence="9 10">
    <name type="scientific">Chlamydia gallinacea 08-1274/3</name>
    <dbReference type="NCBI Taxonomy" id="1143323"/>
    <lineage>
        <taxon>Bacteria</taxon>
        <taxon>Pseudomonadati</taxon>
        <taxon>Chlamydiota</taxon>
        <taxon>Chlamydiia</taxon>
        <taxon>Chlamydiales</taxon>
        <taxon>Chlamydiaceae</taxon>
        <taxon>Chlamydia/Chlamydophila group</taxon>
        <taxon>Chlamydia</taxon>
    </lineage>
</organism>
<dbReference type="NCBIfam" id="TIGR00033">
    <property type="entry name" value="aroC"/>
    <property type="match status" value="1"/>
</dbReference>
<dbReference type="InterPro" id="IPR000453">
    <property type="entry name" value="Chorismate_synth"/>
</dbReference>
<keyword evidence="7" id="KW-0274">FAD</keyword>
<dbReference type="AlphaFoldDB" id="A0A173DXZ6"/>
<feature type="binding site" evidence="7">
    <location>
        <begin position="298"/>
        <end position="302"/>
    </location>
    <ligand>
        <name>FMN</name>
        <dbReference type="ChEBI" id="CHEBI:58210"/>
    </ligand>
</feature>
<dbReference type="GeneID" id="81477777"/>
<dbReference type="PANTHER" id="PTHR21085:SF0">
    <property type="entry name" value="CHORISMATE SYNTHASE"/>
    <property type="match status" value="1"/>
</dbReference>
<feature type="binding site" evidence="7">
    <location>
        <position position="47"/>
    </location>
    <ligand>
        <name>NADP(+)</name>
        <dbReference type="ChEBI" id="CHEBI:58349"/>
    </ligand>
</feature>
<dbReference type="PANTHER" id="PTHR21085">
    <property type="entry name" value="CHORISMATE SYNTHASE"/>
    <property type="match status" value="1"/>
</dbReference>
<dbReference type="GO" id="GO:0010181">
    <property type="term" value="F:FMN binding"/>
    <property type="evidence" value="ECO:0007669"/>
    <property type="project" value="TreeGrafter"/>
</dbReference>
<comment type="subunit">
    <text evidence="7">Homotetramer.</text>
</comment>
<comment type="function">
    <text evidence="7">Catalyzes the anti-1,4-elimination of the C-3 phosphate and the C-6 proR hydrogen from 5-enolpyruvylshikimate-3-phosphate (EPSP) to yield chorismate, which is the branch point compound that serves as the starting substrate for the three terminal pathways of aromatic amino acid biosynthesis. This reaction introduces a second double bond into the aromatic ring system.</text>
</comment>
<comment type="pathway">
    <text evidence="1 7 8">Metabolic intermediate biosynthesis; chorismate biosynthesis; chorismate from D-erythrose 4-phosphate and phosphoenolpyruvate: step 7/7.</text>
</comment>
<dbReference type="GO" id="GO:0009073">
    <property type="term" value="P:aromatic amino acid family biosynthetic process"/>
    <property type="evidence" value="ECO:0007669"/>
    <property type="project" value="UniProtKB-KW"/>
</dbReference>
<name>A0A173DXZ6_9CHLA</name>
<dbReference type="EMBL" id="CP015840">
    <property type="protein sequence ID" value="ANG65804.1"/>
    <property type="molecule type" value="Genomic_DNA"/>
</dbReference>